<sequence>MRNKFSLNVLAVSIALVMVASGVAMYGYSGTDVQGW</sequence>
<reference evidence="2" key="1">
    <citation type="submission" date="2020-10" db="EMBL/GenBank/DDBJ databases">
        <authorList>
            <person name="Hahn C.J."/>
            <person name="Laso-Perez R."/>
            <person name="Vulcano F."/>
            <person name="Vaziourakis K.-M."/>
            <person name="Stokke R."/>
            <person name="Steen I.H."/>
            <person name="Teske A."/>
            <person name="Boetius A."/>
            <person name="Liebeke M."/>
            <person name="Amann R."/>
            <person name="Knittel K."/>
        </authorList>
    </citation>
    <scope>NUCLEOTIDE SEQUENCE</scope>
    <source>
        <strain evidence="2">Gfbio:e3339647-f889-4370-9287-4fb5cb688e4c:AG392O15_GoMArc1</strain>
    </source>
</reference>
<comment type="caution">
    <text evidence="2">The sequence shown here is derived from an EMBL/GenBank/DDBJ whole genome shotgun (WGS) entry which is preliminary data.</text>
</comment>
<accession>A0A811T6U2</accession>
<organism evidence="2 3">
    <name type="scientific">Candidatus Argoarchaeum ethanivorans</name>
    <dbReference type="NCBI Taxonomy" id="2608793"/>
    <lineage>
        <taxon>Archaea</taxon>
        <taxon>Methanobacteriati</taxon>
        <taxon>Methanobacteriota</taxon>
        <taxon>Stenosarchaea group</taxon>
        <taxon>Methanomicrobia</taxon>
        <taxon>Methanosarcinales</taxon>
        <taxon>Methanosarcinales incertae sedis</taxon>
        <taxon>GOM Arc I cluster</taxon>
        <taxon>Candidatus Argoarchaeum</taxon>
    </lineage>
</organism>
<evidence type="ECO:0000256" key="1">
    <source>
        <dbReference type="SAM" id="Phobius"/>
    </source>
</evidence>
<keyword evidence="1" id="KW-1133">Transmembrane helix</keyword>
<name>A0A811T6U2_9EURY</name>
<protein>
    <submittedName>
        <fullName evidence="2">Uncharacterized protein</fullName>
    </submittedName>
</protein>
<dbReference type="AlphaFoldDB" id="A0A811T6U2"/>
<gene>
    <name evidence="2" type="ORF">CHKLHMKO_00412</name>
</gene>
<keyword evidence="1" id="KW-0472">Membrane</keyword>
<evidence type="ECO:0000313" key="3">
    <source>
        <dbReference type="Proteomes" id="UP000610373"/>
    </source>
</evidence>
<keyword evidence="1" id="KW-0812">Transmembrane</keyword>
<feature type="transmembrane region" description="Helical" evidence="1">
    <location>
        <begin position="7"/>
        <end position="28"/>
    </location>
</feature>
<proteinExistence type="predicted"/>
<evidence type="ECO:0000313" key="2">
    <source>
        <dbReference type="EMBL" id="CAD6493086.1"/>
    </source>
</evidence>
<dbReference type="Proteomes" id="UP000610373">
    <property type="component" value="Unassembled WGS sequence"/>
</dbReference>
<dbReference type="EMBL" id="CAJHIO010000025">
    <property type="protein sequence ID" value="CAD6493086.1"/>
    <property type="molecule type" value="Genomic_DNA"/>
</dbReference>